<organism evidence="1 2">
    <name type="scientific">Taxus chinensis</name>
    <name type="common">Chinese yew</name>
    <name type="synonym">Taxus wallichiana var. chinensis</name>
    <dbReference type="NCBI Taxonomy" id="29808"/>
    <lineage>
        <taxon>Eukaryota</taxon>
        <taxon>Viridiplantae</taxon>
        <taxon>Streptophyta</taxon>
        <taxon>Embryophyta</taxon>
        <taxon>Tracheophyta</taxon>
        <taxon>Spermatophyta</taxon>
        <taxon>Pinopsida</taxon>
        <taxon>Pinidae</taxon>
        <taxon>Conifers II</taxon>
        <taxon>Cupressales</taxon>
        <taxon>Taxaceae</taxon>
        <taxon>Taxus</taxon>
    </lineage>
</organism>
<dbReference type="AlphaFoldDB" id="A0AA38GYL0"/>
<evidence type="ECO:0000313" key="1">
    <source>
        <dbReference type="EMBL" id="KAH9331868.1"/>
    </source>
</evidence>
<sequence>MEIAYPNPLKEKEDLSPTDFTVTQVTMGTSSESLQGEALSTVDAPSVKKLQETKEEKRLLKEQNKYLLQALQKMGSAPPTTAAETPELLSQEKINEYSKIGEQGMAVSAWRSQILKDSERVIAEYVNLYLNIKKVNKELQALAGPISEELDHARLQHETFQQMFDCSVEDLVNFGVFGHPRALNKTMSTLDYRIDQLEFVLEKIDKVKEEALDAMHQMEKIVLNMYSR</sequence>
<keyword evidence="2" id="KW-1185">Reference proteome</keyword>
<proteinExistence type="predicted"/>
<reference evidence="1 2" key="1">
    <citation type="journal article" date="2021" name="Nat. Plants">
        <title>The Taxus genome provides insights into paclitaxel biosynthesis.</title>
        <authorList>
            <person name="Xiong X."/>
            <person name="Gou J."/>
            <person name="Liao Q."/>
            <person name="Li Y."/>
            <person name="Zhou Q."/>
            <person name="Bi G."/>
            <person name="Li C."/>
            <person name="Du R."/>
            <person name="Wang X."/>
            <person name="Sun T."/>
            <person name="Guo L."/>
            <person name="Liang H."/>
            <person name="Lu P."/>
            <person name="Wu Y."/>
            <person name="Zhang Z."/>
            <person name="Ro D.K."/>
            <person name="Shang Y."/>
            <person name="Huang S."/>
            <person name="Yan J."/>
        </authorList>
    </citation>
    <scope>NUCLEOTIDE SEQUENCE [LARGE SCALE GENOMIC DNA]</scope>
    <source>
        <strain evidence="1">Ta-2019</strain>
    </source>
</reference>
<gene>
    <name evidence="1" type="ORF">KI387_003976</name>
</gene>
<comment type="caution">
    <text evidence="1">The sequence shown here is derived from an EMBL/GenBank/DDBJ whole genome shotgun (WGS) entry which is preliminary data.</text>
</comment>
<name>A0AA38GYL0_TAXCH</name>
<feature type="non-terminal residue" evidence="1">
    <location>
        <position position="228"/>
    </location>
</feature>
<dbReference type="EMBL" id="JAHRHJ020000001">
    <property type="protein sequence ID" value="KAH9331868.1"/>
    <property type="molecule type" value="Genomic_DNA"/>
</dbReference>
<dbReference type="Proteomes" id="UP000824469">
    <property type="component" value="Unassembled WGS sequence"/>
</dbReference>
<evidence type="ECO:0000313" key="2">
    <source>
        <dbReference type="Proteomes" id="UP000824469"/>
    </source>
</evidence>
<accession>A0AA38GYL0</accession>
<protein>
    <submittedName>
        <fullName evidence="1">Uncharacterized protein</fullName>
    </submittedName>
</protein>